<proteinExistence type="predicted"/>
<protein>
    <submittedName>
        <fullName evidence="1">DUF934 domain-containing protein</fullName>
    </submittedName>
</protein>
<keyword evidence="2" id="KW-1185">Reference proteome</keyword>
<dbReference type="AlphaFoldDB" id="A0A369TC79"/>
<sequence>MPLLKHEAVVDDPWIAADTLDDLPAEAPAIVPLELWREHGESLRGRNAPLGIRLKSDQFPTEIADDLDRFDLVALEFPKFSDGRPFTSARLLRQRYHFKGELRAVGQVKRDQALFMVRCGFDAFEVDEATANAWGDALNRISVAYQPASDARAPVTSLRHHRLAAE</sequence>
<organism evidence="1 2">
    <name type="scientific">Ferruginivarius sediminum</name>
    <dbReference type="NCBI Taxonomy" id="2661937"/>
    <lineage>
        <taxon>Bacteria</taxon>
        <taxon>Pseudomonadati</taxon>
        <taxon>Pseudomonadota</taxon>
        <taxon>Alphaproteobacteria</taxon>
        <taxon>Rhodospirillales</taxon>
        <taxon>Rhodospirillaceae</taxon>
        <taxon>Ferruginivarius</taxon>
    </lineage>
</organism>
<dbReference type="RefSeq" id="WP_114580883.1">
    <property type="nucleotide sequence ID" value="NZ_QPMH01000003.1"/>
</dbReference>
<gene>
    <name evidence="1" type="ORF">DRB17_03925</name>
</gene>
<dbReference type="PIRSF" id="PIRSF030820">
    <property type="entry name" value="UCP030820"/>
    <property type="match status" value="1"/>
</dbReference>
<evidence type="ECO:0000313" key="2">
    <source>
        <dbReference type="Proteomes" id="UP000253941"/>
    </source>
</evidence>
<dbReference type="InterPro" id="IPR008318">
    <property type="entry name" value="UCP030820"/>
</dbReference>
<comment type="caution">
    <text evidence="1">The sequence shown here is derived from an EMBL/GenBank/DDBJ whole genome shotgun (WGS) entry which is preliminary data.</text>
</comment>
<dbReference type="EMBL" id="QPMH01000003">
    <property type="protein sequence ID" value="RDD62933.1"/>
    <property type="molecule type" value="Genomic_DNA"/>
</dbReference>
<reference evidence="1 2" key="1">
    <citation type="submission" date="2018-07" db="EMBL/GenBank/DDBJ databases">
        <title>Venubactetium sediminum gen. nov., sp. nov., isolated from a marine solar saltern.</title>
        <authorList>
            <person name="Wang S."/>
        </authorList>
    </citation>
    <scope>NUCLEOTIDE SEQUENCE [LARGE SCALE GENOMIC DNA]</scope>
    <source>
        <strain evidence="1 2">WD2A32</strain>
    </source>
</reference>
<name>A0A369TC79_9PROT</name>
<evidence type="ECO:0000313" key="1">
    <source>
        <dbReference type="EMBL" id="RDD62933.1"/>
    </source>
</evidence>
<dbReference type="Pfam" id="PF06073">
    <property type="entry name" value="DUF934"/>
    <property type="match status" value="1"/>
</dbReference>
<accession>A0A369TC79</accession>
<dbReference type="Proteomes" id="UP000253941">
    <property type="component" value="Unassembled WGS sequence"/>
</dbReference>